<dbReference type="SUPFAM" id="SSF53807">
    <property type="entry name" value="Helical backbone' metal receptor"/>
    <property type="match status" value="1"/>
</dbReference>
<proteinExistence type="predicted"/>
<accession>A0A9N8HDF6</accession>
<protein>
    <submittedName>
        <fullName evidence="3">Uncharacterized protein</fullName>
    </submittedName>
</protein>
<keyword evidence="2" id="KW-0732">Signal</keyword>
<feature type="signal peptide" evidence="2">
    <location>
        <begin position="1"/>
        <end position="22"/>
    </location>
</feature>
<evidence type="ECO:0000256" key="1">
    <source>
        <dbReference type="SAM" id="MobiDB-lite"/>
    </source>
</evidence>
<keyword evidence="4" id="KW-1185">Reference proteome</keyword>
<dbReference type="OrthoDB" id="409848at2759"/>
<reference evidence="3" key="1">
    <citation type="submission" date="2020-06" db="EMBL/GenBank/DDBJ databases">
        <authorList>
            <consortium name="Plant Systems Biology data submission"/>
        </authorList>
    </citation>
    <scope>NUCLEOTIDE SEQUENCE</scope>
    <source>
        <strain evidence="3">D6</strain>
    </source>
</reference>
<dbReference type="AlphaFoldDB" id="A0A9N8HDF6"/>
<gene>
    <name evidence="3" type="ORF">SEMRO_341_G121600.1</name>
</gene>
<sequence>MIKEGLFVVAAVCVCFLQTALGNQLECIGGDFDIASDGLFVDKVQPMYSKFWEVAYHGTYKILTNKASDLTYLLYQCGSDPPEEHLDGRHAAVLSIPIQSVAIASTPLISYMELLGLRRTIKGYVGNPSFISSPCLLELIELGQVSVADSAAALTGVDNDLVGLVYGWPTAGLAPNVVVEEYAERSFIGTVEWIKVYGALFNREQLANEIFDQVTCRIQEIVDNVANATANLQQRKPRILWAYYSFYCGGWDVAECPNYYCDFANLCKAEILHSSEGSVGFEICGAPYMSTEEFVLFGKDADHWIYPGDSWEDVYAANEAVLSTFQSVKSESVYDNQLGGGANAWFERRYAEYDVLLHDFCLVAGTIASDSNQRFWLRNVFQEEVGMPGSCEDVDAPLESRGNQWSGCGNTDSSTIMTAENETISEESFTAGAKIDSDEYGQGG</sequence>
<organism evidence="3 4">
    <name type="scientific">Seminavis robusta</name>
    <dbReference type="NCBI Taxonomy" id="568900"/>
    <lineage>
        <taxon>Eukaryota</taxon>
        <taxon>Sar</taxon>
        <taxon>Stramenopiles</taxon>
        <taxon>Ochrophyta</taxon>
        <taxon>Bacillariophyta</taxon>
        <taxon>Bacillariophyceae</taxon>
        <taxon>Bacillariophycidae</taxon>
        <taxon>Naviculales</taxon>
        <taxon>Naviculaceae</taxon>
        <taxon>Seminavis</taxon>
    </lineage>
</organism>
<dbReference type="PANTHER" id="PTHR38360">
    <property type="entry name" value="OS03G0120000 PROTEIN"/>
    <property type="match status" value="1"/>
</dbReference>
<feature type="region of interest" description="Disordered" evidence="1">
    <location>
        <begin position="421"/>
        <end position="444"/>
    </location>
</feature>
<evidence type="ECO:0000313" key="3">
    <source>
        <dbReference type="EMBL" id="CAB9508300.1"/>
    </source>
</evidence>
<evidence type="ECO:0000313" key="4">
    <source>
        <dbReference type="Proteomes" id="UP001153069"/>
    </source>
</evidence>
<dbReference type="Gene3D" id="3.40.50.1980">
    <property type="entry name" value="Nitrogenase molybdenum iron protein domain"/>
    <property type="match status" value="1"/>
</dbReference>
<feature type="chain" id="PRO_5040336490" evidence="2">
    <location>
        <begin position="23"/>
        <end position="444"/>
    </location>
</feature>
<evidence type="ECO:0000256" key="2">
    <source>
        <dbReference type="SAM" id="SignalP"/>
    </source>
</evidence>
<dbReference type="PANTHER" id="PTHR38360:SF1">
    <property type="entry name" value="F12P19.7"/>
    <property type="match status" value="1"/>
</dbReference>
<name>A0A9N8HDF6_9STRA</name>
<comment type="caution">
    <text evidence="3">The sequence shown here is derived from an EMBL/GenBank/DDBJ whole genome shotgun (WGS) entry which is preliminary data.</text>
</comment>
<dbReference type="Proteomes" id="UP001153069">
    <property type="component" value="Unassembled WGS sequence"/>
</dbReference>
<dbReference type="EMBL" id="CAICTM010000340">
    <property type="protein sequence ID" value="CAB9508300.1"/>
    <property type="molecule type" value="Genomic_DNA"/>
</dbReference>